<organism evidence="1 2">
    <name type="scientific">Scophthalmus maximus</name>
    <name type="common">Turbot</name>
    <name type="synonym">Psetta maxima</name>
    <dbReference type="NCBI Taxonomy" id="52904"/>
    <lineage>
        <taxon>Eukaryota</taxon>
        <taxon>Metazoa</taxon>
        <taxon>Chordata</taxon>
        <taxon>Craniata</taxon>
        <taxon>Vertebrata</taxon>
        <taxon>Euteleostomi</taxon>
        <taxon>Actinopterygii</taxon>
        <taxon>Neopterygii</taxon>
        <taxon>Teleostei</taxon>
        <taxon>Neoteleostei</taxon>
        <taxon>Acanthomorphata</taxon>
        <taxon>Carangaria</taxon>
        <taxon>Pleuronectiformes</taxon>
        <taxon>Pleuronectoidei</taxon>
        <taxon>Scophthalmidae</taxon>
        <taxon>Scophthalmus</taxon>
    </lineage>
</organism>
<reference evidence="1 2" key="1">
    <citation type="submission" date="2017-12" db="EMBL/GenBank/DDBJ databases">
        <title>Integrating genomic resources of turbot (Scophthalmus maximus) in depth evaluation of genetic and physical mapping variation across individuals.</title>
        <authorList>
            <person name="Martinez P."/>
        </authorList>
    </citation>
    <scope>NUCLEOTIDE SEQUENCE [LARGE SCALE GENOMIC DNA]</scope>
</reference>
<dbReference type="AlphaFoldDB" id="A0A2U9C152"/>
<sequence>MSVTPAIIFLDVSIYSNVVAYVTEDRQRSMFVVVREHVTQCDGGTHRCVHKQRLSLGSVHVGSGSFVGHKCADVSIYSNVVAYVTEDRQRSMFVVVREHVTQCDGGTHRCVHKQRLSLGSVHVGSGSFVGHKCAG</sequence>
<dbReference type="Proteomes" id="UP000246464">
    <property type="component" value="Chromosome 11"/>
</dbReference>
<proteinExistence type="predicted"/>
<gene>
    <name evidence="1" type="ORF">SMAX5B_015000</name>
</gene>
<keyword evidence="2" id="KW-1185">Reference proteome</keyword>
<evidence type="ECO:0000313" key="2">
    <source>
        <dbReference type="Proteomes" id="UP000246464"/>
    </source>
</evidence>
<protein>
    <submittedName>
        <fullName evidence="1">Uncharacterized protein</fullName>
    </submittedName>
</protein>
<evidence type="ECO:0000313" key="1">
    <source>
        <dbReference type="EMBL" id="AWP09783.1"/>
    </source>
</evidence>
<dbReference type="EMBL" id="CP026253">
    <property type="protein sequence ID" value="AWP09783.1"/>
    <property type="molecule type" value="Genomic_DNA"/>
</dbReference>
<accession>A0A2U9C152</accession>
<name>A0A2U9C152_SCOMX</name>